<comment type="caution">
    <text evidence="1">The sequence shown here is derived from an EMBL/GenBank/DDBJ whole genome shotgun (WGS) entry which is preliminary data.</text>
</comment>
<organism evidence="1 2">
    <name type="scientific">Amycolatopsis alkalitolerans</name>
    <dbReference type="NCBI Taxonomy" id="2547244"/>
    <lineage>
        <taxon>Bacteria</taxon>
        <taxon>Bacillati</taxon>
        <taxon>Actinomycetota</taxon>
        <taxon>Actinomycetes</taxon>
        <taxon>Pseudonocardiales</taxon>
        <taxon>Pseudonocardiaceae</taxon>
        <taxon>Amycolatopsis</taxon>
    </lineage>
</organism>
<dbReference type="SUPFAM" id="SSF56601">
    <property type="entry name" value="beta-lactamase/transpeptidase-like"/>
    <property type="match status" value="1"/>
</dbReference>
<name>A0A5C4M795_9PSEU</name>
<dbReference type="GO" id="GO:0008800">
    <property type="term" value="F:beta-lactamase activity"/>
    <property type="evidence" value="ECO:0007669"/>
    <property type="project" value="InterPro"/>
</dbReference>
<dbReference type="Proteomes" id="UP000305546">
    <property type="component" value="Unassembled WGS sequence"/>
</dbReference>
<evidence type="ECO:0008006" key="3">
    <source>
        <dbReference type="Google" id="ProtNLM"/>
    </source>
</evidence>
<dbReference type="PANTHER" id="PTHR35333">
    <property type="entry name" value="BETA-LACTAMASE"/>
    <property type="match status" value="1"/>
</dbReference>
<dbReference type="InterPro" id="IPR000871">
    <property type="entry name" value="Beta-lactam_class-A"/>
</dbReference>
<dbReference type="PANTHER" id="PTHR35333:SF3">
    <property type="entry name" value="BETA-LACTAMASE-TYPE TRANSPEPTIDASE FOLD CONTAINING PROTEIN"/>
    <property type="match status" value="1"/>
</dbReference>
<evidence type="ECO:0000313" key="1">
    <source>
        <dbReference type="EMBL" id="TNC29247.1"/>
    </source>
</evidence>
<dbReference type="OrthoDB" id="4981298at2"/>
<reference evidence="1 2" key="1">
    <citation type="submission" date="2019-06" db="EMBL/GenBank/DDBJ databases">
        <title>Amycolatopsis alkalitolerans sp. nov., isolated from Gastrodia elata Blume.</title>
        <authorList>
            <person name="Narsing Rao M.P."/>
            <person name="Li W.J."/>
        </authorList>
    </citation>
    <scope>NUCLEOTIDE SEQUENCE [LARGE SCALE GENOMIC DNA]</scope>
    <source>
        <strain evidence="1 2">SYSUP0005</strain>
    </source>
</reference>
<accession>A0A5C4M795</accession>
<sequence length="217" mass="23148">MEVYDRQTGSVLTSLAPDQQFSSMSVVKLLIAVDLLARDNWAPPDTTTQNRITQMLSASDDAIASSFWASDGGTSIITRDVALMGLTGTNPPATPGEWGDTKITARDLVAVYRYVEDQIPDSARALLYNAMYHASEDAADGTDQYFGIPDGLPGSTWAIKQGWGSSGSTAYFNTTGLVGKDARYVVVVLTSAPLSHYQALSKALTTGTQQLASLVRG</sequence>
<proteinExistence type="predicted"/>
<dbReference type="GO" id="GO:0030655">
    <property type="term" value="P:beta-lactam antibiotic catabolic process"/>
    <property type="evidence" value="ECO:0007669"/>
    <property type="project" value="InterPro"/>
</dbReference>
<dbReference type="AlphaFoldDB" id="A0A5C4M795"/>
<gene>
    <name evidence="1" type="ORF">FG385_02630</name>
</gene>
<protein>
    <recommendedName>
        <fullName evidence="3">Serine hydrolase</fullName>
    </recommendedName>
</protein>
<dbReference type="EMBL" id="VDFW01000002">
    <property type="protein sequence ID" value="TNC29247.1"/>
    <property type="molecule type" value="Genomic_DNA"/>
</dbReference>
<dbReference type="Gene3D" id="3.40.710.10">
    <property type="entry name" value="DD-peptidase/beta-lactamase superfamily"/>
    <property type="match status" value="1"/>
</dbReference>
<dbReference type="GO" id="GO:0046677">
    <property type="term" value="P:response to antibiotic"/>
    <property type="evidence" value="ECO:0007669"/>
    <property type="project" value="InterPro"/>
</dbReference>
<keyword evidence="2" id="KW-1185">Reference proteome</keyword>
<dbReference type="InterPro" id="IPR012338">
    <property type="entry name" value="Beta-lactam/transpept-like"/>
</dbReference>
<evidence type="ECO:0000313" key="2">
    <source>
        <dbReference type="Proteomes" id="UP000305546"/>
    </source>
</evidence>